<organism evidence="3 4">
    <name type="scientific">Dictyobacter alpinus</name>
    <dbReference type="NCBI Taxonomy" id="2014873"/>
    <lineage>
        <taxon>Bacteria</taxon>
        <taxon>Bacillati</taxon>
        <taxon>Chloroflexota</taxon>
        <taxon>Ktedonobacteria</taxon>
        <taxon>Ktedonobacterales</taxon>
        <taxon>Dictyobacteraceae</taxon>
        <taxon>Dictyobacter</taxon>
    </lineage>
</organism>
<evidence type="ECO:0000256" key="1">
    <source>
        <dbReference type="SAM" id="MobiDB-lite"/>
    </source>
</evidence>
<keyword evidence="4" id="KW-1185">Reference proteome</keyword>
<protein>
    <submittedName>
        <fullName evidence="3">Uncharacterized protein</fullName>
    </submittedName>
</protein>
<dbReference type="EMBL" id="BIFT01000002">
    <property type="protein sequence ID" value="GCE31093.1"/>
    <property type="molecule type" value="Genomic_DNA"/>
</dbReference>
<sequence length="299" mass="31746">MQPDYNPPEGGKVAFYHGLIFGLGLFVLGAINNSINTFLLASPSVAGFGLLTTGLDWLLVLGILFLVGVLAARKTGKVSTGTIAGIWTAIFDGIPYAIFAVIVIYSYSLPKTLNQLPSSSSSSQLGPDATRSILAATSIFSLIFVLLLTIGIGAGVGALGGLLGRHLFNKAHPGYAYGQPFVGQPFVGQPYPGQPFVGQPYPGQPFVGQPYPGQPHPGQPYPQPGQPPYPGQPIYPGQPQQPSYPGQPPYGWQPYPQPGQPSSYAGQPAPGRPNETPEPQRTEREQPPVDDRLNYPDGR</sequence>
<feature type="transmembrane region" description="Helical" evidence="2">
    <location>
        <begin position="51"/>
        <end position="72"/>
    </location>
</feature>
<dbReference type="AlphaFoldDB" id="A0A402BI91"/>
<dbReference type="RefSeq" id="WP_174845187.1">
    <property type="nucleotide sequence ID" value="NZ_BIFT01000002.1"/>
</dbReference>
<accession>A0A402BI91</accession>
<evidence type="ECO:0000313" key="4">
    <source>
        <dbReference type="Proteomes" id="UP000287171"/>
    </source>
</evidence>
<feature type="transmembrane region" description="Helical" evidence="2">
    <location>
        <begin position="133"/>
        <end position="163"/>
    </location>
</feature>
<feature type="compositionally biased region" description="Basic and acidic residues" evidence="1">
    <location>
        <begin position="278"/>
        <end position="299"/>
    </location>
</feature>
<feature type="compositionally biased region" description="Pro residues" evidence="1">
    <location>
        <begin position="212"/>
        <end position="233"/>
    </location>
</feature>
<proteinExistence type="predicted"/>
<keyword evidence="2" id="KW-1133">Transmembrane helix</keyword>
<feature type="transmembrane region" description="Helical" evidence="2">
    <location>
        <begin position="12"/>
        <end position="31"/>
    </location>
</feature>
<keyword evidence="2" id="KW-0812">Transmembrane</keyword>
<comment type="caution">
    <text evidence="3">The sequence shown here is derived from an EMBL/GenBank/DDBJ whole genome shotgun (WGS) entry which is preliminary data.</text>
</comment>
<evidence type="ECO:0000256" key="2">
    <source>
        <dbReference type="SAM" id="Phobius"/>
    </source>
</evidence>
<reference evidence="4" key="1">
    <citation type="submission" date="2018-12" db="EMBL/GenBank/DDBJ databases">
        <title>Tengunoibacter tsumagoiensis gen. nov., sp. nov., Dictyobacter kobayashii sp. nov., D. alpinus sp. nov., and D. joshuensis sp. nov. and description of Dictyobacteraceae fam. nov. within the order Ktedonobacterales isolated from Tengu-no-mugimeshi.</title>
        <authorList>
            <person name="Wang C.M."/>
            <person name="Zheng Y."/>
            <person name="Sakai Y."/>
            <person name="Toyoda A."/>
            <person name="Minakuchi Y."/>
            <person name="Abe K."/>
            <person name="Yokota A."/>
            <person name="Yabe S."/>
        </authorList>
    </citation>
    <scope>NUCLEOTIDE SEQUENCE [LARGE SCALE GENOMIC DNA]</scope>
    <source>
        <strain evidence="4">Uno16</strain>
    </source>
</reference>
<dbReference type="Proteomes" id="UP000287171">
    <property type="component" value="Unassembled WGS sequence"/>
</dbReference>
<feature type="region of interest" description="Disordered" evidence="1">
    <location>
        <begin position="193"/>
        <end position="299"/>
    </location>
</feature>
<evidence type="ECO:0000313" key="3">
    <source>
        <dbReference type="EMBL" id="GCE31093.1"/>
    </source>
</evidence>
<name>A0A402BI91_9CHLR</name>
<keyword evidence="2" id="KW-0472">Membrane</keyword>
<gene>
    <name evidence="3" type="ORF">KDA_65770</name>
</gene>
<feature type="compositionally biased region" description="Low complexity" evidence="1">
    <location>
        <begin position="234"/>
        <end position="254"/>
    </location>
</feature>
<feature type="transmembrane region" description="Helical" evidence="2">
    <location>
        <begin position="84"/>
        <end position="107"/>
    </location>
</feature>